<evidence type="ECO:0000256" key="2">
    <source>
        <dbReference type="ARBA" id="ARBA00023125"/>
    </source>
</evidence>
<dbReference type="InterPro" id="IPR001356">
    <property type="entry name" value="HD"/>
</dbReference>
<dbReference type="Pfam" id="PF00046">
    <property type="entry name" value="Homeodomain"/>
    <property type="match status" value="1"/>
</dbReference>
<dbReference type="PANTHER" id="PTHR24333">
    <property type="entry name" value="HOMEO BOX HB9 LIKE A-RELATED"/>
    <property type="match status" value="1"/>
</dbReference>
<dbReference type="Gene3D" id="1.10.10.60">
    <property type="entry name" value="Homeodomain-like"/>
    <property type="match status" value="1"/>
</dbReference>
<keyword evidence="10" id="KW-1185">Reference proteome</keyword>
<dbReference type="GO" id="GO:0000981">
    <property type="term" value="F:DNA-binding transcription factor activity, RNA polymerase II-specific"/>
    <property type="evidence" value="ECO:0007669"/>
    <property type="project" value="InterPro"/>
</dbReference>
<name>A0AAV4JJU2_9GAST</name>
<feature type="DNA-binding region" description="Homeobox" evidence="5">
    <location>
        <begin position="58"/>
        <end position="117"/>
    </location>
</feature>
<dbReference type="PROSITE" id="PS00027">
    <property type="entry name" value="HOMEOBOX_1"/>
    <property type="match status" value="1"/>
</dbReference>
<dbReference type="PRINTS" id="PR00024">
    <property type="entry name" value="HOMEOBOX"/>
</dbReference>
<comment type="caution">
    <text evidence="9">The sequence shown here is derived from an EMBL/GenBank/DDBJ whole genome shotgun (WGS) entry which is preliminary data.</text>
</comment>
<dbReference type="PROSITE" id="PS50071">
    <property type="entry name" value="HOMEOBOX_2"/>
    <property type="match status" value="1"/>
</dbReference>
<protein>
    <submittedName>
        <fullName evidence="9">Homeobox protein BarH-like 1</fullName>
    </submittedName>
</protein>
<dbReference type="PRINTS" id="PR00031">
    <property type="entry name" value="HTHREPRESSR"/>
</dbReference>
<dbReference type="GO" id="GO:0003677">
    <property type="term" value="F:DNA binding"/>
    <property type="evidence" value="ECO:0007669"/>
    <property type="project" value="UniProtKB-UniRule"/>
</dbReference>
<feature type="compositionally biased region" description="Acidic residues" evidence="7">
    <location>
        <begin position="139"/>
        <end position="166"/>
    </location>
</feature>
<sequence length="259" mass="29204">MRWVLLEKVAHYRFAPCFEPFLEPRADNSAYSLPIPLPVYIRTRSPSGSESFVKPKKCRRSRTVFTELQLLGLEKRFESQKYLSTPDRLELAESLGLSQIQVKTWYQNRRMKWKKQVLQRGAKDSPTKPKGRPKKESLEDTDEIDDMDSDIEVDDNDDDHEDDNNNEDASKSNNSNDNQHIIYHSEEATHLRTSTPLSVAGIALPGIGPKVNAGHLGDLDLDSTFSMPSSRRDEDLLSSPISSVGNLPALEASNTPMCS</sequence>
<evidence type="ECO:0000259" key="8">
    <source>
        <dbReference type="PROSITE" id="PS50071"/>
    </source>
</evidence>
<proteinExistence type="predicted"/>
<keyword evidence="4 5" id="KW-0539">Nucleus</keyword>
<reference evidence="9 10" key="1">
    <citation type="journal article" date="2021" name="Elife">
        <title>Chloroplast acquisition without the gene transfer in kleptoplastic sea slugs, Plakobranchus ocellatus.</title>
        <authorList>
            <person name="Maeda T."/>
            <person name="Takahashi S."/>
            <person name="Yoshida T."/>
            <person name="Shimamura S."/>
            <person name="Takaki Y."/>
            <person name="Nagai Y."/>
            <person name="Toyoda A."/>
            <person name="Suzuki Y."/>
            <person name="Arimoto A."/>
            <person name="Ishii H."/>
            <person name="Satoh N."/>
            <person name="Nishiyama T."/>
            <person name="Hasebe M."/>
            <person name="Maruyama T."/>
            <person name="Minagawa J."/>
            <person name="Obokata J."/>
            <person name="Shigenobu S."/>
        </authorList>
    </citation>
    <scope>NUCLEOTIDE SEQUENCE [LARGE SCALE GENOMIC DNA]</scope>
</reference>
<feature type="region of interest" description="Disordered" evidence="7">
    <location>
        <begin position="116"/>
        <end position="178"/>
    </location>
</feature>
<evidence type="ECO:0000256" key="7">
    <source>
        <dbReference type="SAM" id="MobiDB-lite"/>
    </source>
</evidence>
<dbReference type="InterPro" id="IPR020479">
    <property type="entry name" value="HD_metazoa"/>
</dbReference>
<dbReference type="GO" id="GO:0005634">
    <property type="term" value="C:nucleus"/>
    <property type="evidence" value="ECO:0007669"/>
    <property type="project" value="UniProtKB-SubCell"/>
</dbReference>
<evidence type="ECO:0000313" key="10">
    <source>
        <dbReference type="Proteomes" id="UP000762676"/>
    </source>
</evidence>
<evidence type="ECO:0000256" key="5">
    <source>
        <dbReference type="PROSITE-ProRule" id="PRU00108"/>
    </source>
</evidence>
<dbReference type="InterPro" id="IPR009057">
    <property type="entry name" value="Homeodomain-like_sf"/>
</dbReference>
<evidence type="ECO:0000313" key="9">
    <source>
        <dbReference type="EMBL" id="GFS23028.1"/>
    </source>
</evidence>
<comment type="subcellular location">
    <subcellularLocation>
        <location evidence="1 5 6">Nucleus</location>
    </subcellularLocation>
</comment>
<evidence type="ECO:0000256" key="3">
    <source>
        <dbReference type="ARBA" id="ARBA00023155"/>
    </source>
</evidence>
<dbReference type="EMBL" id="BMAT01003294">
    <property type="protein sequence ID" value="GFS23028.1"/>
    <property type="molecule type" value="Genomic_DNA"/>
</dbReference>
<feature type="domain" description="Homeobox" evidence="8">
    <location>
        <begin position="56"/>
        <end position="116"/>
    </location>
</feature>
<keyword evidence="2 5" id="KW-0238">DNA-binding</keyword>
<dbReference type="InterPro" id="IPR050848">
    <property type="entry name" value="Homeobox_TF"/>
</dbReference>
<accession>A0AAV4JJU2</accession>
<dbReference type="AlphaFoldDB" id="A0AAV4JJU2"/>
<gene>
    <name evidence="9" type="ORF">ElyMa_001629500</name>
</gene>
<dbReference type="PANTHER" id="PTHR24333:SF11">
    <property type="entry name" value="HOMEOBOX PROTEIN BARH-LIKE 1B"/>
    <property type="match status" value="1"/>
</dbReference>
<dbReference type="InterPro" id="IPR000047">
    <property type="entry name" value="HTH_motif"/>
</dbReference>
<dbReference type="SMART" id="SM00389">
    <property type="entry name" value="HOX"/>
    <property type="match status" value="1"/>
</dbReference>
<evidence type="ECO:0000256" key="4">
    <source>
        <dbReference type="ARBA" id="ARBA00023242"/>
    </source>
</evidence>
<feature type="region of interest" description="Disordered" evidence="7">
    <location>
        <begin position="228"/>
        <end position="259"/>
    </location>
</feature>
<evidence type="ECO:0000256" key="1">
    <source>
        <dbReference type="ARBA" id="ARBA00004123"/>
    </source>
</evidence>
<keyword evidence="3 5" id="KW-0371">Homeobox</keyword>
<organism evidence="9 10">
    <name type="scientific">Elysia marginata</name>
    <dbReference type="NCBI Taxonomy" id="1093978"/>
    <lineage>
        <taxon>Eukaryota</taxon>
        <taxon>Metazoa</taxon>
        <taxon>Spiralia</taxon>
        <taxon>Lophotrochozoa</taxon>
        <taxon>Mollusca</taxon>
        <taxon>Gastropoda</taxon>
        <taxon>Heterobranchia</taxon>
        <taxon>Euthyneura</taxon>
        <taxon>Panpulmonata</taxon>
        <taxon>Sacoglossa</taxon>
        <taxon>Placobranchoidea</taxon>
        <taxon>Plakobranchidae</taxon>
        <taxon>Elysia</taxon>
    </lineage>
</organism>
<dbReference type="InterPro" id="IPR017970">
    <property type="entry name" value="Homeobox_CS"/>
</dbReference>
<dbReference type="SUPFAM" id="SSF46689">
    <property type="entry name" value="Homeodomain-like"/>
    <property type="match status" value="1"/>
</dbReference>
<dbReference type="Proteomes" id="UP000762676">
    <property type="component" value="Unassembled WGS sequence"/>
</dbReference>
<evidence type="ECO:0000256" key="6">
    <source>
        <dbReference type="RuleBase" id="RU000682"/>
    </source>
</evidence>
<dbReference type="CDD" id="cd00086">
    <property type="entry name" value="homeodomain"/>
    <property type="match status" value="1"/>
</dbReference>